<evidence type="ECO:0000313" key="3">
    <source>
        <dbReference type="Proteomes" id="UP000799537"/>
    </source>
</evidence>
<dbReference type="RefSeq" id="XP_033663414.1">
    <property type="nucleotide sequence ID" value="XM_033808444.1"/>
</dbReference>
<accession>A0A6A6C676</accession>
<dbReference type="GeneID" id="54561716"/>
<evidence type="ECO:0000256" key="1">
    <source>
        <dbReference type="SAM" id="Phobius"/>
    </source>
</evidence>
<dbReference type="Proteomes" id="UP000799537">
    <property type="component" value="Unassembled WGS sequence"/>
</dbReference>
<evidence type="ECO:0000313" key="2">
    <source>
        <dbReference type="EMBL" id="KAF2162525.1"/>
    </source>
</evidence>
<feature type="transmembrane region" description="Helical" evidence="1">
    <location>
        <begin position="61"/>
        <end position="81"/>
    </location>
</feature>
<dbReference type="AlphaFoldDB" id="A0A6A6C676"/>
<keyword evidence="3" id="KW-1185">Reference proteome</keyword>
<keyword evidence="1" id="KW-1133">Transmembrane helix</keyword>
<protein>
    <submittedName>
        <fullName evidence="2">Uncharacterized protein</fullName>
    </submittedName>
</protein>
<proteinExistence type="predicted"/>
<sequence>MPNVQAIAKKMSVDYVWPDTNVNITFLPLSNPLCANTACLAFAKAKKESRVINSYDDQFYYGYYVSIFYANFLAARALILISRRRILDVEPPQSRHLSFYYTI</sequence>
<reference evidence="2" key="1">
    <citation type="journal article" date="2020" name="Stud. Mycol.">
        <title>101 Dothideomycetes genomes: a test case for predicting lifestyles and emergence of pathogens.</title>
        <authorList>
            <person name="Haridas S."/>
            <person name="Albert R."/>
            <person name="Binder M."/>
            <person name="Bloem J."/>
            <person name="Labutti K."/>
            <person name="Salamov A."/>
            <person name="Andreopoulos B."/>
            <person name="Baker S."/>
            <person name="Barry K."/>
            <person name="Bills G."/>
            <person name="Bluhm B."/>
            <person name="Cannon C."/>
            <person name="Castanera R."/>
            <person name="Culley D."/>
            <person name="Daum C."/>
            <person name="Ezra D."/>
            <person name="Gonzalez J."/>
            <person name="Henrissat B."/>
            <person name="Kuo A."/>
            <person name="Liang C."/>
            <person name="Lipzen A."/>
            <person name="Lutzoni F."/>
            <person name="Magnuson J."/>
            <person name="Mondo S."/>
            <person name="Nolan M."/>
            <person name="Ohm R."/>
            <person name="Pangilinan J."/>
            <person name="Park H.-J."/>
            <person name="Ramirez L."/>
            <person name="Alfaro M."/>
            <person name="Sun H."/>
            <person name="Tritt A."/>
            <person name="Yoshinaga Y."/>
            <person name="Zwiers L.-H."/>
            <person name="Turgeon B."/>
            <person name="Goodwin S."/>
            <person name="Spatafora J."/>
            <person name="Crous P."/>
            <person name="Grigoriev I."/>
        </authorList>
    </citation>
    <scope>NUCLEOTIDE SEQUENCE</scope>
    <source>
        <strain evidence="2">ATCC 36951</strain>
    </source>
</reference>
<keyword evidence="1" id="KW-0812">Transmembrane</keyword>
<name>A0A6A6C676_ZASCE</name>
<organism evidence="2 3">
    <name type="scientific">Zasmidium cellare ATCC 36951</name>
    <dbReference type="NCBI Taxonomy" id="1080233"/>
    <lineage>
        <taxon>Eukaryota</taxon>
        <taxon>Fungi</taxon>
        <taxon>Dikarya</taxon>
        <taxon>Ascomycota</taxon>
        <taxon>Pezizomycotina</taxon>
        <taxon>Dothideomycetes</taxon>
        <taxon>Dothideomycetidae</taxon>
        <taxon>Mycosphaerellales</taxon>
        <taxon>Mycosphaerellaceae</taxon>
        <taxon>Zasmidium</taxon>
    </lineage>
</organism>
<keyword evidence="1" id="KW-0472">Membrane</keyword>
<dbReference type="EMBL" id="ML993613">
    <property type="protein sequence ID" value="KAF2162525.1"/>
    <property type="molecule type" value="Genomic_DNA"/>
</dbReference>
<gene>
    <name evidence="2" type="ORF">M409DRAFT_27148</name>
</gene>